<comment type="similarity">
    <text evidence="2">Belongs to the MIP/aquaporin (TC 1.A.8) family. AQP11/AQP12 subfamily.</text>
</comment>
<dbReference type="GO" id="GO:0005737">
    <property type="term" value="C:cytoplasm"/>
    <property type="evidence" value="ECO:0007669"/>
    <property type="project" value="TreeGrafter"/>
</dbReference>
<evidence type="ECO:0000256" key="4">
    <source>
        <dbReference type="ARBA" id="ARBA00022692"/>
    </source>
</evidence>
<feature type="region of interest" description="Disordered" evidence="9">
    <location>
        <begin position="273"/>
        <end position="320"/>
    </location>
</feature>
<evidence type="ECO:0000256" key="1">
    <source>
        <dbReference type="ARBA" id="ARBA00004141"/>
    </source>
</evidence>
<keyword evidence="4 8" id="KW-0812">Transmembrane</keyword>
<feature type="transmembrane region" description="Helical" evidence="8">
    <location>
        <begin position="231"/>
        <end position="250"/>
    </location>
</feature>
<keyword evidence="5" id="KW-0677">Repeat</keyword>
<dbReference type="PANTHER" id="PTHR21191:SF8">
    <property type="entry name" value="AQUAPORIN-12A-RELATED"/>
    <property type="match status" value="1"/>
</dbReference>
<keyword evidence="6 8" id="KW-1133">Transmembrane helix</keyword>
<feature type="signal peptide" evidence="10">
    <location>
        <begin position="1"/>
        <end position="18"/>
    </location>
</feature>
<evidence type="ECO:0000256" key="5">
    <source>
        <dbReference type="ARBA" id="ARBA00022737"/>
    </source>
</evidence>
<dbReference type="InterPro" id="IPR023271">
    <property type="entry name" value="Aquaporin-like"/>
</dbReference>
<accession>A0A974HI50</accession>
<dbReference type="InterPro" id="IPR016697">
    <property type="entry name" value="Aquaporin_11/12"/>
</dbReference>
<dbReference type="Gene3D" id="1.20.1080.10">
    <property type="entry name" value="Glycerol uptake facilitator protein"/>
    <property type="match status" value="1"/>
</dbReference>
<evidence type="ECO:0000256" key="9">
    <source>
        <dbReference type="SAM" id="MobiDB-lite"/>
    </source>
</evidence>
<proteinExistence type="inferred from homology"/>
<evidence type="ECO:0000256" key="8">
    <source>
        <dbReference type="PIRNR" id="PIRNR017529"/>
    </source>
</evidence>
<evidence type="ECO:0000313" key="11">
    <source>
        <dbReference type="EMBL" id="OCT78874.1"/>
    </source>
</evidence>
<dbReference type="Proteomes" id="UP000694892">
    <property type="component" value="Chromosome 5S"/>
</dbReference>
<dbReference type="InterPro" id="IPR051883">
    <property type="entry name" value="AQP11/12_channel"/>
</dbReference>
<dbReference type="FunFam" id="1.20.1080.10:FF:000018">
    <property type="entry name" value="Aquaporin"/>
    <property type="match status" value="1"/>
</dbReference>
<evidence type="ECO:0000256" key="6">
    <source>
        <dbReference type="ARBA" id="ARBA00022989"/>
    </source>
</evidence>
<dbReference type="PANTHER" id="PTHR21191">
    <property type="entry name" value="AQUAPORIN"/>
    <property type="match status" value="1"/>
</dbReference>
<gene>
    <name evidence="11" type="ORF">XELAEV_18029964mg</name>
</gene>
<dbReference type="InterPro" id="IPR023265">
    <property type="entry name" value="Aquaporin_12"/>
</dbReference>
<name>A0A974HI50_XENLA</name>
<keyword evidence="10" id="KW-0732">Signal</keyword>
<evidence type="ECO:0000256" key="2">
    <source>
        <dbReference type="ARBA" id="ARBA00005900"/>
    </source>
</evidence>
<keyword evidence="3" id="KW-0813">Transport</keyword>
<comment type="subcellular location">
    <subcellularLocation>
        <location evidence="1">Membrane</location>
        <topology evidence="1">Multi-pass membrane protein</topology>
    </subcellularLocation>
</comment>
<reference evidence="12" key="1">
    <citation type="journal article" date="2016" name="Nature">
        <title>Genome evolution in the allotetraploid frog Xenopus laevis.</title>
        <authorList>
            <person name="Session A.M."/>
            <person name="Uno Y."/>
            <person name="Kwon T."/>
            <person name="Chapman J.A."/>
            <person name="Toyoda A."/>
            <person name="Takahashi S."/>
            <person name="Fukui A."/>
            <person name="Hikosaka A."/>
            <person name="Suzuki A."/>
            <person name="Kondo M."/>
            <person name="van Heeringen S.J."/>
            <person name="Quigley I."/>
            <person name="Heinz S."/>
            <person name="Ogino H."/>
            <person name="Ochi H."/>
            <person name="Hellsten U."/>
            <person name="Lyons J.B."/>
            <person name="Simakov O."/>
            <person name="Putnam N."/>
            <person name="Stites J."/>
            <person name="Kuroki Y."/>
            <person name="Tanaka T."/>
            <person name="Michiue T."/>
            <person name="Watanabe M."/>
            <person name="Bogdanovic O."/>
            <person name="Lister R."/>
            <person name="Georgiou G."/>
            <person name="Paranjpe S.S."/>
            <person name="van Kruijsbergen I."/>
            <person name="Shu S."/>
            <person name="Carlson J."/>
            <person name="Kinoshita T."/>
            <person name="Ohta Y."/>
            <person name="Mawaribuchi S."/>
            <person name="Jenkins J."/>
            <person name="Grimwood J."/>
            <person name="Schmutz J."/>
            <person name="Mitros T."/>
            <person name="Mozaffari S.V."/>
            <person name="Suzuki Y."/>
            <person name="Haramoto Y."/>
            <person name="Yamamoto T.S."/>
            <person name="Takagi C."/>
            <person name="Heald R."/>
            <person name="Miller K."/>
            <person name="Haudenschild C."/>
            <person name="Kitzman J."/>
            <person name="Nakayama T."/>
            <person name="Izutsu Y."/>
            <person name="Robert J."/>
            <person name="Fortriede J."/>
            <person name="Burns K."/>
            <person name="Lotay V."/>
            <person name="Karimi K."/>
            <person name="Yasuoka Y."/>
            <person name="Dichmann D.S."/>
            <person name="Flajnik M.F."/>
            <person name="Houston D.W."/>
            <person name="Shendure J."/>
            <person name="DuPasquier L."/>
            <person name="Vize P.D."/>
            <person name="Zorn A.M."/>
            <person name="Ito M."/>
            <person name="Marcotte E.M."/>
            <person name="Wallingford J.B."/>
            <person name="Ito Y."/>
            <person name="Asashima M."/>
            <person name="Ueno N."/>
            <person name="Matsuda Y."/>
            <person name="Veenstra G.J."/>
            <person name="Fujiyama A."/>
            <person name="Harland R.M."/>
            <person name="Taira M."/>
            <person name="Rokhsar D.S."/>
        </authorList>
    </citation>
    <scope>NUCLEOTIDE SEQUENCE [LARGE SCALE GENOMIC DNA]</scope>
    <source>
        <strain evidence="12">J</strain>
    </source>
</reference>
<protein>
    <recommendedName>
        <fullName evidence="8">Aquaporin</fullName>
    </recommendedName>
</protein>
<dbReference type="AlphaFoldDB" id="A0A974HI50"/>
<dbReference type="EMBL" id="CM004475">
    <property type="protein sequence ID" value="OCT78874.1"/>
    <property type="molecule type" value="Genomic_DNA"/>
</dbReference>
<dbReference type="GO" id="GO:0015267">
    <property type="term" value="F:channel activity"/>
    <property type="evidence" value="ECO:0007669"/>
    <property type="project" value="TreeGrafter"/>
</dbReference>
<organism evidence="11 12">
    <name type="scientific">Xenopus laevis</name>
    <name type="common">African clawed frog</name>
    <dbReference type="NCBI Taxonomy" id="8355"/>
    <lineage>
        <taxon>Eukaryota</taxon>
        <taxon>Metazoa</taxon>
        <taxon>Chordata</taxon>
        <taxon>Craniata</taxon>
        <taxon>Vertebrata</taxon>
        <taxon>Euteleostomi</taxon>
        <taxon>Amphibia</taxon>
        <taxon>Batrachia</taxon>
        <taxon>Anura</taxon>
        <taxon>Pipoidea</taxon>
        <taxon>Pipidae</taxon>
        <taxon>Xenopodinae</taxon>
        <taxon>Xenopus</taxon>
        <taxon>Xenopus</taxon>
    </lineage>
</organism>
<dbReference type="PRINTS" id="PR02025">
    <property type="entry name" value="AQUAPORIN12"/>
</dbReference>
<comment type="caution">
    <text evidence="8">Lacks conserved residue(s) required for the propagation of feature annotation.</text>
</comment>
<dbReference type="SUPFAM" id="SSF81338">
    <property type="entry name" value="Aquaporin-like"/>
    <property type="match status" value="1"/>
</dbReference>
<dbReference type="OMA" id="MIKNLMA"/>
<feature type="chain" id="PRO_5036686026" description="Aquaporin" evidence="10">
    <location>
        <begin position="19"/>
        <end position="320"/>
    </location>
</feature>
<evidence type="ECO:0000256" key="7">
    <source>
        <dbReference type="ARBA" id="ARBA00023136"/>
    </source>
</evidence>
<dbReference type="GO" id="GO:0016020">
    <property type="term" value="C:membrane"/>
    <property type="evidence" value="ECO:0007669"/>
    <property type="project" value="UniProtKB-SubCell"/>
</dbReference>
<feature type="compositionally biased region" description="Polar residues" evidence="9">
    <location>
        <begin position="278"/>
        <end position="291"/>
    </location>
</feature>
<keyword evidence="7 8" id="KW-0472">Membrane</keyword>
<sequence>MAGLNILVAFFASTVALCQLLRWASRRFLPDRLYQCTASELASSFQLCACCLELRMLLEIGMWGGGYGPDVVTTLLFLLFVAHGFTFNKASGNSAVSLQDFLLRDSPLLDTVAKLLAQYMGMEAAKVLTKQYWALELTEFHMIQNLMAQDCSSSLQTSVAHGVFVEGLCAFCFHLVILRFKSTRLIYRVPIVALTVSLLSYTAGSYTGAFFNPTLAAALTFQCSGNTLTEYSLVYCCGPLTGMVLALFLYQGNIPLLFQRNLLYSQKGKYKTPKTKALQASTAKASDNLKSPQKRKAPEKKAAPDVSRKAATLPAQKRSS</sequence>
<dbReference type="PIRSF" id="PIRSF017529">
    <property type="entry name" value="Aquaporin_11/12"/>
    <property type="match status" value="1"/>
</dbReference>
<evidence type="ECO:0000256" key="10">
    <source>
        <dbReference type="SAM" id="SignalP"/>
    </source>
</evidence>
<feature type="compositionally biased region" description="Basic and acidic residues" evidence="9">
    <location>
        <begin position="299"/>
        <end position="308"/>
    </location>
</feature>
<evidence type="ECO:0000313" key="12">
    <source>
        <dbReference type="Proteomes" id="UP000694892"/>
    </source>
</evidence>
<evidence type="ECO:0000256" key="3">
    <source>
        <dbReference type="ARBA" id="ARBA00022448"/>
    </source>
</evidence>
<feature type="transmembrane region" description="Helical" evidence="8">
    <location>
        <begin position="185"/>
        <end position="211"/>
    </location>
</feature>